<organism evidence="1 2">
    <name type="scientific">Microbacterium ulmi</name>
    <dbReference type="NCBI Taxonomy" id="179095"/>
    <lineage>
        <taxon>Bacteria</taxon>
        <taxon>Bacillati</taxon>
        <taxon>Actinomycetota</taxon>
        <taxon>Actinomycetes</taxon>
        <taxon>Micrococcales</taxon>
        <taxon>Microbacteriaceae</taxon>
        <taxon>Microbacterium</taxon>
    </lineage>
</organism>
<name>A0A7Y2Q1I4_9MICO</name>
<dbReference type="EMBL" id="JABEMB010000048">
    <property type="protein sequence ID" value="NNH05408.1"/>
    <property type="molecule type" value="Genomic_DNA"/>
</dbReference>
<dbReference type="AlphaFoldDB" id="A0A7Y2Q1I4"/>
<comment type="caution">
    <text evidence="1">The sequence shown here is derived from an EMBL/GenBank/DDBJ whole genome shotgun (WGS) entry which is preliminary data.</text>
</comment>
<evidence type="ECO:0000313" key="2">
    <source>
        <dbReference type="Proteomes" id="UP000543598"/>
    </source>
</evidence>
<evidence type="ECO:0008006" key="3">
    <source>
        <dbReference type="Google" id="ProtNLM"/>
    </source>
</evidence>
<sequence length="194" mass="21569">MPFGIHAITTPAQTALDLARAEPFVRGVSVVDQAIWSGRDGGALADLGVIAELWESQRGRRGEARALRAISFASPLAANVRESQSRVLVAQLGFPRPRLQERRVLASGRVVFADLYFPEHDHWCEIDGRAKYLDPAFLDGRTAEQAVIDEKNRENEIRREVRAFSRWEAKDADVPRAIYDILTGSGLPSVLPRP</sequence>
<gene>
    <name evidence="1" type="ORF">HLA99_16310</name>
</gene>
<protein>
    <recommendedName>
        <fullName evidence="3">Transcriptional regulator, AbiEi antitoxin, Type IV TA system</fullName>
    </recommendedName>
</protein>
<proteinExistence type="predicted"/>
<dbReference type="Proteomes" id="UP000543598">
    <property type="component" value="Unassembled WGS sequence"/>
</dbReference>
<evidence type="ECO:0000313" key="1">
    <source>
        <dbReference type="EMBL" id="NNH05408.1"/>
    </source>
</evidence>
<keyword evidence="2" id="KW-1185">Reference proteome</keyword>
<reference evidence="1 2" key="1">
    <citation type="submission" date="2020-05" db="EMBL/GenBank/DDBJ databases">
        <title>MicrobeNet Type strains.</title>
        <authorList>
            <person name="Nicholson A.C."/>
        </authorList>
    </citation>
    <scope>NUCLEOTIDE SEQUENCE [LARGE SCALE GENOMIC DNA]</scope>
    <source>
        <strain evidence="1 2">JCM 14282</strain>
    </source>
</reference>
<accession>A0A7Y2Q1I4</accession>